<dbReference type="Gene3D" id="3.30.9.10">
    <property type="entry name" value="D-Amino Acid Oxidase, subunit A, domain 2"/>
    <property type="match status" value="1"/>
</dbReference>
<dbReference type="Pfam" id="PF01266">
    <property type="entry name" value="DAO"/>
    <property type="match status" value="1"/>
</dbReference>
<dbReference type="InterPro" id="IPR045170">
    <property type="entry name" value="MTOX"/>
</dbReference>
<protein>
    <submittedName>
        <fullName evidence="7">FAD dependent oxidoreductase</fullName>
    </submittedName>
</protein>
<keyword evidence="8" id="KW-1185">Reference proteome</keyword>
<evidence type="ECO:0000313" key="8">
    <source>
        <dbReference type="Proteomes" id="UP000005239"/>
    </source>
</evidence>
<dbReference type="PANTHER" id="PTHR10961:SF46">
    <property type="entry name" value="PEROXISOMAL SARCOSINE OXIDASE"/>
    <property type="match status" value="1"/>
</dbReference>
<feature type="domain" description="FAD dependent oxidoreductase" evidence="6">
    <location>
        <begin position="105"/>
        <end position="404"/>
    </location>
</feature>
<comment type="cofactor">
    <cofactor evidence="1">
        <name>FAD</name>
        <dbReference type="ChEBI" id="CHEBI:57692"/>
    </cofactor>
</comment>
<accession>A0A8R1UEI5</accession>
<dbReference type="EnsemblMetazoa" id="PPA23564.1">
    <property type="protein sequence ID" value="PPA23564.1"/>
    <property type="gene ID" value="WBGene00113118"/>
</dbReference>
<organism evidence="7 8">
    <name type="scientific">Pristionchus pacificus</name>
    <name type="common">Parasitic nematode worm</name>
    <dbReference type="NCBI Taxonomy" id="54126"/>
    <lineage>
        <taxon>Eukaryota</taxon>
        <taxon>Metazoa</taxon>
        <taxon>Ecdysozoa</taxon>
        <taxon>Nematoda</taxon>
        <taxon>Chromadorea</taxon>
        <taxon>Rhabditida</taxon>
        <taxon>Rhabditina</taxon>
        <taxon>Diplogasteromorpha</taxon>
        <taxon>Diplogasteroidea</taxon>
        <taxon>Neodiplogasteridae</taxon>
        <taxon>Pristionchus</taxon>
    </lineage>
</organism>
<accession>A0A2A6B2M3</accession>
<evidence type="ECO:0000256" key="1">
    <source>
        <dbReference type="ARBA" id="ARBA00001974"/>
    </source>
</evidence>
<keyword evidence="3" id="KW-0285">Flavoprotein</keyword>
<gene>
    <name evidence="7" type="primary">WBGene00113118</name>
</gene>
<dbReference type="InterPro" id="IPR036188">
    <property type="entry name" value="FAD/NAD-bd_sf"/>
</dbReference>
<dbReference type="PANTHER" id="PTHR10961">
    <property type="entry name" value="PEROXISOMAL SARCOSINE OXIDASE"/>
    <property type="match status" value="1"/>
</dbReference>
<dbReference type="GO" id="GO:0050660">
    <property type="term" value="F:flavin adenine dinucleotide binding"/>
    <property type="evidence" value="ECO:0007669"/>
    <property type="project" value="InterPro"/>
</dbReference>
<evidence type="ECO:0000313" key="7">
    <source>
        <dbReference type="EnsemblMetazoa" id="PPA23564.1"/>
    </source>
</evidence>
<dbReference type="GO" id="GO:0005777">
    <property type="term" value="C:peroxisome"/>
    <property type="evidence" value="ECO:0000318"/>
    <property type="project" value="GO_Central"/>
</dbReference>
<dbReference type="AlphaFoldDB" id="A0A2A6B2M3"/>
<evidence type="ECO:0000256" key="2">
    <source>
        <dbReference type="ARBA" id="ARBA00010989"/>
    </source>
</evidence>
<dbReference type="GO" id="GO:0050031">
    <property type="term" value="F:L-pipecolate oxidase activity"/>
    <property type="evidence" value="ECO:0000318"/>
    <property type="project" value="GO_Central"/>
</dbReference>
<evidence type="ECO:0000256" key="4">
    <source>
        <dbReference type="ARBA" id="ARBA00022827"/>
    </source>
</evidence>
<sequence length="428" mass="48215">MCSATSLIAAPFLTMLRMSPSLPLFSLPSLSTRISSDPRMSCFSRTMMDDKARSSLGCTEGVCVLRMSDELWDVVVIGSGIIGSCAAFHSVKNGLRTLKIDQASWIPIVKDTYEQIAELEKARGEKLWINTGLLWMGSEQYVNKLGKTIGDAGCTHEILDHEQINKRFPLFTYDQQWKGLYDPKGGVILADKWLWAFHNEFLVNKGSYIDWIKITKIEQGDIITLHSKYSEPIRCKKLIVAAGSWVNELVPSLNVKSKNVALSVCYWKPKEEKNMPLILPDKMPVFIIDDQFDGGRGYFGIPTIDYPGAIKFGEHGGDLFSSGEEPENHDKIFVERPRQHLEKFWPLMDSEEPTRVDHCKYTMSPDAAYLIDYLGNNKNIVLCSMLSGTGFKCAPALGRIVVDMVQSKEPPFDISIFRASRFRDAFAQ</sequence>
<dbReference type="Proteomes" id="UP000005239">
    <property type="component" value="Unassembled WGS sequence"/>
</dbReference>
<reference evidence="8" key="1">
    <citation type="journal article" date="2008" name="Nat. Genet.">
        <title>The Pristionchus pacificus genome provides a unique perspective on nematode lifestyle and parasitism.</title>
        <authorList>
            <person name="Dieterich C."/>
            <person name="Clifton S.W."/>
            <person name="Schuster L.N."/>
            <person name="Chinwalla A."/>
            <person name="Delehaunty K."/>
            <person name="Dinkelacker I."/>
            <person name="Fulton L."/>
            <person name="Fulton R."/>
            <person name="Godfrey J."/>
            <person name="Minx P."/>
            <person name="Mitreva M."/>
            <person name="Roeseler W."/>
            <person name="Tian H."/>
            <person name="Witte H."/>
            <person name="Yang S.P."/>
            <person name="Wilson R.K."/>
            <person name="Sommer R.J."/>
        </authorList>
    </citation>
    <scope>NUCLEOTIDE SEQUENCE [LARGE SCALE GENOMIC DNA]</scope>
    <source>
        <strain evidence="8">PS312</strain>
    </source>
</reference>
<dbReference type="GO" id="GO:0033514">
    <property type="term" value="P:L-lysine catabolic process to acetyl-CoA via L-pipecolate"/>
    <property type="evidence" value="ECO:0000318"/>
    <property type="project" value="GO_Central"/>
</dbReference>
<name>A0A2A6B2M3_PRIPA</name>
<dbReference type="GO" id="GO:0008115">
    <property type="term" value="F:sarcosine oxidase activity"/>
    <property type="evidence" value="ECO:0000318"/>
    <property type="project" value="GO_Central"/>
</dbReference>
<reference evidence="7" key="2">
    <citation type="submission" date="2022-06" db="UniProtKB">
        <authorList>
            <consortium name="EnsemblMetazoa"/>
        </authorList>
    </citation>
    <scope>IDENTIFICATION</scope>
    <source>
        <strain evidence="7">PS312</strain>
    </source>
</reference>
<comment type="similarity">
    <text evidence="2">Belongs to the MSOX/MTOX family.</text>
</comment>
<dbReference type="SUPFAM" id="SSF54373">
    <property type="entry name" value="FAD-linked reductases, C-terminal domain"/>
    <property type="match status" value="1"/>
</dbReference>
<dbReference type="InterPro" id="IPR006076">
    <property type="entry name" value="FAD-dep_OxRdtase"/>
</dbReference>
<keyword evidence="4" id="KW-0274">FAD</keyword>
<dbReference type="Gene3D" id="3.50.50.60">
    <property type="entry name" value="FAD/NAD(P)-binding domain"/>
    <property type="match status" value="2"/>
</dbReference>
<proteinExistence type="inferred from homology"/>
<evidence type="ECO:0000256" key="3">
    <source>
        <dbReference type="ARBA" id="ARBA00022630"/>
    </source>
</evidence>
<dbReference type="SUPFAM" id="SSF51905">
    <property type="entry name" value="FAD/NAD(P)-binding domain"/>
    <property type="match status" value="1"/>
</dbReference>
<dbReference type="OrthoDB" id="424974at2759"/>
<evidence type="ECO:0000259" key="6">
    <source>
        <dbReference type="Pfam" id="PF01266"/>
    </source>
</evidence>
<evidence type="ECO:0000256" key="5">
    <source>
        <dbReference type="ARBA" id="ARBA00023002"/>
    </source>
</evidence>
<keyword evidence="5" id="KW-0560">Oxidoreductase</keyword>